<name>A0A193CK84_9ACTN</name>
<organism evidence="11">
    <name type="scientific">Micromonospora carbonacea</name>
    <dbReference type="NCBI Taxonomy" id="47853"/>
    <lineage>
        <taxon>Bacteria</taxon>
        <taxon>Bacillati</taxon>
        <taxon>Actinomycetota</taxon>
        <taxon>Actinomycetes</taxon>
        <taxon>Micromonosporales</taxon>
        <taxon>Micromonosporaceae</taxon>
        <taxon>Micromonospora</taxon>
    </lineage>
</organism>
<dbReference type="InterPro" id="IPR017972">
    <property type="entry name" value="Cyt_P450_CS"/>
</dbReference>
<dbReference type="PRINTS" id="PR00385">
    <property type="entry name" value="P450"/>
</dbReference>
<evidence type="ECO:0000256" key="4">
    <source>
        <dbReference type="ARBA" id="ARBA00022857"/>
    </source>
</evidence>
<dbReference type="AlphaFoldDB" id="A0A193CK84"/>
<evidence type="ECO:0000256" key="5">
    <source>
        <dbReference type="ARBA" id="ARBA00023002"/>
    </source>
</evidence>
<dbReference type="FunFam" id="1.10.630.10:FF:000018">
    <property type="entry name" value="Cytochrome P450 monooxygenase"/>
    <property type="match status" value="1"/>
</dbReference>
<dbReference type="Gene3D" id="1.10.630.10">
    <property type="entry name" value="Cytochrome P450"/>
    <property type="match status" value="1"/>
</dbReference>
<dbReference type="GO" id="GO:0005506">
    <property type="term" value="F:iron ion binding"/>
    <property type="evidence" value="ECO:0007669"/>
    <property type="project" value="InterPro"/>
</dbReference>
<keyword evidence="6 10" id="KW-0408">Iron</keyword>
<dbReference type="PANTHER" id="PTHR46696:SF6">
    <property type="entry name" value="P450, PUTATIVE (EUROFUNG)-RELATED"/>
    <property type="match status" value="1"/>
</dbReference>
<comment type="pathway">
    <text evidence="9">Antibiotic biosynthesis; mycinamicin biosynthesis.</text>
</comment>
<dbReference type="EMBL" id="KU355271">
    <property type="protein sequence ID" value="ANN29776.1"/>
    <property type="molecule type" value="Genomic_DNA"/>
</dbReference>
<dbReference type="PANTHER" id="PTHR46696">
    <property type="entry name" value="P450, PUTATIVE (EUROFUNG)-RELATED"/>
    <property type="match status" value="1"/>
</dbReference>
<accession>A0A193CK84</accession>
<reference evidence="11" key="1">
    <citation type="submission" date="2015-12" db="EMBL/GenBank/DDBJ databases">
        <title>Screening of the gene clusters of antibiotic biosynthesis in Micromonospora carbonacea JXNU-1.</title>
        <authorList>
            <person name="Jiang Y."/>
            <person name="Long Z.E."/>
        </authorList>
    </citation>
    <scope>NUCLEOTIDE SEQUENCE</scope>
    <source>
        <strain evidence="11">JXNU-1</strain>
    </source>
</reference>
<evidence type="ECO:0000313" key="11">
    <source>
        <dbReference type="EMBL" id="ANN29776.1"/>
    </source>
</evidence>
<protein>
    <submittedName>
        <fullName evidence="11">Putative cytochrome P450</fullName>
    </submittedName>
</protein>
<keyword evidence="3 10" id="KW-0479">Metal-binding</keyword>
<dbReference type="PRINTS" id="PR00359">
    <property type="entry name" value="BP450"/>
</dbReference>
<sequence>MTEGAVMSEALEVPLYMRRYGLDPGKELDEILETEGVVQVALPDDTPAYLVCRYEDARQVLSDPQRFTSVLPRSIGAHLDDEERRRLQAGTMLLFDPPEHTRLRRTMTPQFTARRLERLEPTIAGIVESALDDLEGAGKPADLVRHFALPVPLLVICELVGVEGDDHAEMTDRFTRLMDLSLTPQQHTAVHAENRRFLAELVIRARAAPGENLLGMLVREHGAQLSTEEVVGIVASLLIGGHETTSGMLSLGTLALLQHPDQLAMVRDDPTKAQQAVEELLRFLSVVSVTGRTTTTDVHLAGRTIPAGSSVLISLPRANRDRAFLRDADRLDIDRAAPGHVAFGHGVHRCLGAPLARLQMRIAFPALLRRFPGLALAQPDAEPAFRPFGAVYGVETLPVTW</sequence>
<evidence type="ECO:0000256" key="7">
    <source>
        <dbReference type="ARBA" id="ARBA00023033"/>
    </source>
</evidence>
<dbReference type="GO" id="GO:0004497">
    <property type="term" value="F:monooxygenase activity"/>
    <property type="evidence" value="ECO:0007669"/>
    <property type="project" value="UniProtKB-KW"/>
</dbReference>
<dbReference type="PROSITE" id="PS00086">
    <property type="entry name" value="CYTOCHROME_P450"/>
    <property type="match status" value="1"/>
</dbReference>
<dbReference type="GO" id="GO:0017000">
    <property type="term" value="P:antibiotic biosynthetic process"/>
    <property type="evidence" value="ECO:0007669"/>
    <property type="project" value="UniProtKB-KW"/>
</dbReference>
<dbReference type="InterPro" id="IPR036396">
    <property type="entry name" value="Cyt_P450_sf"/>
</dbReference>
<proteinExistence type="inferred from homology"/>
<evidence type="ECO:0000256" key="10">
    <source>
        <dbReference type="RuleBase" id="RU000461"/>
    </source>
</evidence>
<dbReference type="SUPFAM" id="SSF48264">
    <property type="entry name" value="Cytochrome P450"/>
    <property type="match status" value="1"/>
</dbReference>
<keyword evidence="2 10" id="KW-0349">Heme</keyword>
<evidence type="ECO:0000256" key="6">
    <source>
        <dbReference type="ARBA" id="ARBA00023004"/>
    </source>
</evidence>
<evidence type="ECO:0000256" key="2">
    <source>
        <dbReference type="ARBA" id="ARBA00022617"/>
    </source>
</evidence>
<keyword evidence="7 10" id="KW-0503">Monooxygenase</keyword>
<dbReference type="Pfam" id="PF00067">
    <property type="entry name" value="p450"/>
    <property type="match status" value="1"/>
</dbReference>
<dbReference type="GO" id="GO:0016705">
    <property type="term" value="F:oxidoreductase activity, acting on paired donors, with incorporation or reduction of molecular oxygen"/>
    <property type="evidence" value="ECO:0007669"/>
    <property type="project" value="InterPro"/>
</dbReference>
<dbReference type="InterPro" id="IPR002397">
    <property type="entry name" value="Cyt_P450_B"/>
</dbReference>
<evidence type="ECO:0000256" key="3">
    <source>
        <dbReference type="ARBA" id="ARBA00022723"/>
    </source>
</evidence>
<comment type="similarity">
    <text evidence="1 10">Belongs to the cytochrome P450 family.</text>
</comment>
<dbReference type="InterPro" id="IPR001128">
    <property type="entry name" value="Cyt_P450"/>
</dbReference>
<keyword evidence="8" id="KW-0045">Antibiotic biosynthesis</keyword>
<dbReference type="CDD" id="cd11030">
    <property type="entry name" value="CYP105-like"/>
    <property type="match status" value="1"/>
</dbReference>
<evidence type="ECO:0000256" key="8">
    <source>
        <dbReference type="ARBA" id="ARBA00023194"/>
    </source>
</evidence>
<evidence type="ECO:0000256" key="9">
    <source>
        <dbReference type="ARBA" id="ARBA00060683"/>
    </source>
</evidence>
<keyword evidence="5 10" id="KW-0560">Oxidoreductase</keyword>
<evidence type="ECO:0000256" key="1">
    <source>
        <dbReference type="ARBA" id="ARBA00010617"/>
    </source>
</evidence>
<keyword evidence="4" id="KW-0521">NADP</keyword>
<dbReference type="GO" id="GO:0020037">
    <property type="term" value="F:heme binding"/>
    <property type="evidence" value="ECO:0007669"/>
    <property type="project" value="InterPro"/>
</dbReference>